<dbReference type="EMBL" id="VOAP01000016">
    <property type="protein sequence ID" value="TWO19654.1"/>
    <property type="molecule type" value="Genomic_DNA"/>
</dbReference>
<organism evidence="13 14">
    <name type="scientific">Campylobacter hyointestinalis</name>
    <dbReference type="NCBI Taxonomy" id="198"/>
    <lineage>
        <taxon>Bacteria</taxon>
        <taxon>Pseudomonadati</taxon>
        <taxon>Campylobacterota</taxon>
        <taxon>Epsilonproteobacteria</taxon>
        <taxon>Campylobacterales</taxon>
        <taxon>Campylobacteraceae</taxon>
        <taxon>Campylobacter</taxon>
    </lineage>
</organism>
<dbReference type="Pfam" id="PF02666">
    <property type="entry name" value="PS_Dcarbxylase"/>
    <property type="match status" value="1"/>
</dbReference>
<dbReference type="InterPro" id="IPR003817">
    <property type="entry name" value="PS_Dcarbxylase"/>
</dbReference>
<evidence type="ECO:0000256" key="6">
    <source>
        <dbReference type="ARBA" id="ARBA00023098"/>
    </source>
</evidence>
<accession>A0A562XBZ5</accession>
<evidence type="ECO:0000256" key="11">
    <source>
        <dbReference type="ARBA" id="ARBA00023317"/>
    </source>
</evidence>
<evidence type="ECO:0000256" key="2">
    <source>
        <dbReference type="ARBA" id="ARBA00005189"/>
    </source>
</evidence>
<comment type="cofactor">
    <cofactor evidence="1">
        <name>pyruvate</name>
        <dbReference type="ChEBI" id="CHEBI:15361"/>
    </cofactor>
</comment>
<evidence type="ECO:0000256" key="8">
    <source>
        <dbReference type="ARBA" id="ARBA00023209"/>
    </source>
</evidence>
<evidence type="ECO:0000256" key="1">
    <source>
        <dbReference type="ARBA" id="ARBA00001928"/>
    </source>
</evidence>
<evidence type="ECO:0000256" key="9">
    <source>
        <dbReference type="ARBA" id="ARBA00023239"/>
    </source>
</evidence>
<evidence type="ECO:0000256" key="12">
    <source>
        <dbReference type="ARBA" id="ARBA00024326"/>
    </source>
</evidence>
<dbReference type="PANTHER" id="PTHR10067:SF6">
    <property type="entry name" value="PHOSPHATIDYLSERINE DECARBOXYLASE PROENZYME, MITOCHONDRIAL"/>
    <property type="match status" value="1"/>
</dbReference>
<evidence type="ECO:0000313" key="13">
    <source>
        <dbReference type="EMBL" id="TWO19654.1"/>
    </source>
</evidence>
<protein>
    <recommendedName>
        <fullName evidence="3">phosphatidylserine decarboxylase</fullName>
        <ecNumber evidence="3">4.1.1.65</ecNumber>
    </recommendedName>
</protein>
<evidence type="ECO:0000313" key="14">
    <source>
        <dbReference type="Proteomes" id="UP000321812"/>
    </source>
</evidence>
<dbReference type="EC" id="4.1.1.65" evidence="3"/>
<dbReference type="PANTHER" id="PTHR10067">
    <property type="entry name" value="PHOSPHATIDYLSERINE DECARBOXYLASE"/>
    <property type="match status" value="1"/>
</dbReference>
<name>A0A562XBZ5_CAMHY</name>
<proteinExistence type="predicted"/>
<comment type="caution">
    <text evidence="13">The sequence shown here is derived from an EMBL/GenBank/DDBJ whole genome shotgun (WGS) entry which is preliminary data.</text>
</comment>
<dbReference type="GO" id="GO:0004609">
    <property type="term" value="F:phosphatidylserine decarboxylase activity"/>
    <property type="evidence" value="ECO:0007669"/>
    <property type="project" value="UniProtKB-EC"/>
</dbReference>
<keyword evidence="8" id="KW-0594">Phospholipid biosynthesis</keyword>
<dbReference type="NCBIfam" id="NF003038">
    <property type="entry name" value="PRK03934.1"/>
    <property type="match status" value="1"/>
</dbReference>
<keyword evidence="7" id="KW-0865">Zymogen</keyword>
<evidence type="ECO:0000256" key="4">
    <source>
        <dbReference type="ARBA" id="ARBA00022516"/>
    </source>
</evidence>
<dbReference type="RefSeq" id="WP_147497353.1">
    <property type="nucleotide sequence ID" value="NZ_VOAP01000016.1"/>
</dbReference>
<evidence type="ECO:0000256" key="10">
    <source>
        <dbReference type="ARBA" id="ARBA00023264"/>
    </source>
</evidence>
<keyword evidence="11" id="KW-0670">Pyruvate</keyword>
<dbReference type="InterPro" id="IPR033177">
    <property type="entry name" value="PSD-B"/>
</dbReference>
<comment type="pathway">
    <text evidence="2">Lipid metabolism.</text>
</comment>
<keyword evidence="9 13" id="KW-0456">Lyase</keyword>
<sequence length="263" mass="30298">MDYNKFSNYFGLIAHHKFPKPVQNLINKWYVKKFKIDMSEFDSVDKFDSLNALFTRTLKKQRELEDGFISPSDGVCLECKTGNLNTAYSIKNFSYKIDELLEQSFCKEELQGEFDYLNIYLSPKDYHHYHAPQNLQILNLLYIPGKLFSVAPKWLQKVDNLYSKNERVVIKAKLNNGSFIWIVFVGALNVGKMKFDFEPRINTNANAKSAFYTYDNLNLKKGEHIGNFELGSTIVIISKKGVISYDIKAGDKLKFGCSIGKMT</sequence>
<comment type="pathway">
    <text evidence="12">Phospholipid metabolism; phosphatidylethanolamine biosynthesis.</text>
</comment>
<evidence type="ECO:0000256" key="5">
    <source>
        <dbReference type="ARBA" id="ARBA00022793"/>
    </source>
</evidence>
<dbReference type="GO" id="GO:0006646">
    <property type="term" value="P:phosphatidylethanolamine biosynthetic process"/>
    <property type="evidence" value="ECO:0007669"/>
    <property type="project" value="UniProtKB-UniPathway"/>
</dbReference>
<dbReference type="UniPathway" id="UPA00558"/>
<dbReference type="Proteomes" id="UP000321812">
    <property type="component" value="Unassembled WGS sequence"/>
</dbReference>
<dbReference type="AlphaFoldDB" id="A0A562XBZ5"/>
<dbReference type="NCBIfam" id="TIGR00163">
    <property type="entry name" value="PS_decarb"/>
    <property type="match status" value="1"/>
</dbReference>
<reference evidence="13 14" key="1">
    <citation type="submission" date="2019-07" db="EMBL/GenBank/DDBJ databases">
        <title>Rapid identification of Enteric Bacteria from Whole Genome Sequences (WGS) using Average Nucleotide Identity (ANI).</title>
        <authorList>
            <person name="Lane C."/>
        </authorList>
    </citation>
    <scope>NUCLEOTIDE SEQUENCE [LARGE SCALE GENOMIC DNA]</scope>
    <source>
        <strain evidence="13 14">D2411</strain>
    </source>
</reference>
<keyword evidence="6" id="KW-0443">Lipid metabolism</keyword>
<gene>
    <name evidence="13" type="ORF">YZ82_06060</name>
</gene>
<keyword evidence="5" id="KW-0210">Decarboxylase</keyword>
<evidence type="ECO:0000256" key="3">
    <source>
        <dbReference type="ARBA" id="ARBA00012243"/>
    </source>
</evidence>
<keyword evidence="10" id="KW-1208">Phospholipid metabolism</keyword>
<keyword evidence="4" id="KW-0444">Lipid biosynthesis</keyword>
<evidence type="ECO:0000256" key="7">
    <source>
        <dbReference type="ARBA" id="ARBA00023145"/>
    </source>
</evidence>